<dbReference type="InterPro" id="IPR019931">
    <property type="entry name" value="LPXTG_anchor"/>
</dbReference>
<keyword evidence="5" id="KW-1133">Transmembrane helix</keyword>
<sequence>MKYKIFGLGMALGLALVLQTGYPGVKADNVDYSTSGDVGFVGKYPEKNKDTEINNRLSPYYGRQNYQNGHPVLPNTGDVPITQNILIPAGVLSMGIGLLIFKKRWLSRSS</sequence>
<evidence type="ECO:0000313" key="8">
    <source>
        <dbReference type="Proteomes" id="UP000371977"/>
    </source>
</evidence>
<keyword evidence="8" id="KW-1185">Reference proteome</keyword>
<keyword evidence="3" id="KW-0732">Signal</keyword>
<evidence type="ECO:0000313" key="7">
    <source>
        <dbReference type="EMBL" id="TYC50534.1"/>
    </source>
</evidence>
<keyword evidence="5" id="KW-0472">Membrane</keyword>
<proteinExistence type="predicted"/>
<evidence type="ECO:0000256" key="3">
    <source>
        <dbReference type="ARBA" id="ARBA00022729"/>
    </source>
</evidence>
<dbReference type="RefSeq" id="WP_148622006.1">
    <property type="nucleotide sequence ID" value="NZ_SDGZ01000008.1"/>
</dbReference>
<evidence type="ECO:0000256" key="5">
    <source>
        <dbReference type="SAM" id="Phobius"/>
    </source>
</evidence>
<evidence type="ECO:0000256" key="2">
    <source>
        <dbReference type="ARBA" id="ARBA00022525"/>
    </source>
</evidence>
<feature type="transmembrane region" description="Helical" evidence="5">
    <location>
        <begin position="81"/>
        <end position="101"/>
    </location>
</feature>
<evidence type="ECO:0000259" key="6">
    <source>
        <dbReference type="Pfam" id="PF00746"/>
    </source>
</evidence>
<keyword evidence="2" id="KW-0964">Secreted</keyword>
<keyword evidence="5" id="KW-0812">Transmembrane</keyword>
<evidence type="ECO:0000256" key="1">
    <source>
        <dbReference type="ARBA" id="ARBA00022512"/>
    </source>
</evidence>
<keyword evidence="4" id="KW-0572">Peptidoglycan-anchor</keyword>
<organism evidence="7 8">
    <name type="scientific">Weissella muntiaci</name>
    <dbReference type="NCBI Taxonomy" id="2508881"/>
    <lineage>
        <taxon>Bacteria</taxon>
        <taxon>Bacillati</taxon>
        <taxon>Bacillota</taxon>
        <taxon>Bacilli</taxon>
        <taxon>Lactobacillales</taxon>
        <taxon>Lactobacillaceae</taxon>
        <taxon>Weissella</taxon>
    </lineage>
</organism>
<name>A0A6C2C9E6_9LACO</name>
<gene>
    <name evidence="7" type="ORF">ESZ50_02375</name>
</gene>
<reference evidence="7 8" key="1">
    <citation type="submission" date="2019-01" db="EMBL/GenBank/DDBJ databases">
        <title>Weissella sp. nov., a novel lactic acid bacterium isolated from animal feces.</title>
        <authorList>
            <person name="Wang L.-T."/>
        </authorList>
    </citation>
    <scope>NUCLEOTIDE SEQUENCE [LARGE SCALE GENOMIC DNA]</scope>
    <source>
        <strain evidence="7 8">8H-2</strain>
    </source>
</reference>
<comment type="caution">
    <text evidence="7">The sequence shown here is derived from an EMBL/GenBank/DDBJ whole genome shotgun (WGS) entry which is preliminary data.</text>
</comment>
<keyword evidence="1" id="KW-0134">Cell wall</keyword>
<dbReference type="EMBL" id="SDGZ01000008">
    <property type="protein sequence ID" value="TYC50534.1"/>
    <property type="molecule type" value="Genomic_DNA"/>
</dbReference>
<dbReference type="Pfam" id="PF00746">
    <property type="entry name" value="Gram_pos_anchor"/>
    <property type="match status" value="1"/>
</dbReference>
<evidence type="ECO:0000256" key="4">
    <source>
        <dbReference type="ARBA" id="ARBA00023088"/>
    </source>
</evidence>
<feature type="domain" description="Gram-positive cocci surface proteins LPxTG" evidence="6">
    <location>
        <begin position="67"/>
        <end position="104"/>
    </location>
</feature>
<dbReference type="AlphaFoldDB" id="A0A6C2C9E6"/>
<dbReference type="Proteomes" id="UP000371977">
    <property type="component" value="Unassembled WGS sequence"/>
</dbReference>
<protein>
    <submittedName>
        <fullName evidence="7">LPXTG cell wall anchor domain-containing protein</fullName>
    </submittedName>
</protein>
<accession>A0A6C2C9E6</accession>